<feature type="non-terminal residue" evidence="1">
    <location>
        <position position="852"/>
    </location>
</feature>
<organism evidence="1 2">
    <name type="scientific">Entamoeba invadens IP1</name>
    <dbReference type="NCBI Taxonomy" id="370355"/>
    <lineage>
        <taxon>Eukaryota</taxon>
        <taxon>Amoebozoa</taxon>
        <taxon>Evosea</taxon>
        <taxon>Archamoebae</taxon>
        <taxon>Mastigamoebida</taxon>
        <taxon>Entamoebidae</taxon>
        <taxon>Entamoeba</taxon>
    </lineage>
</organism>
<dbReference type="AlphaFoldDB" id="A0A0A1TUX4"/>
<evidence type="ECO:0000313" key="1">
    <source>
        <dbReference type="EMBL" id="ELP84070.1"/>
    </source>
</evidence>
<dbReference type="KEGG" id="eiv:EIN_212600"/>
<proteinExistence type="predicted"/>
<dbReference type="VEuPathDB" id="AmoebaDB:EIN_212600"/>
<dbReference type="EMBL" id="KB207169">
    <property type="protein sequence ID" value="ELP84070.1"/>
    <property type="molecule type" value="Genomic_DNA"/>
</dbReference>
<dbReference type="GeneID" id="14883039"/>
<keyword evidence="2" id="KW-1185">Reference proteome</keyword>
<reference evidence="1 2" key="1">
    <citation type="submission" date="2012-10" db="EMBL/GenBank/DDBJ databases">
        <authorList>
            <person name="Zafar N."/>
            <person name="Inman J."/>
            <person name="Hall N."/>
            <person name="Lorenzi H."/>
            <person name="Caler E."/>
        </authorList>
    </citation>
    <scope>NUCLEOTIDE SEQUENCE [LARGE SCALE GENOMIC DNA]</scope>
    <source>
        <strain evidence="1 2">IP1</strain>
    </source>
</reference>
<gene>
    <name evidence="1" type="ORF">EIN_212600</name>
</gene>
<name>A0A0A1TUX4_ENTIV</name>
<evidence type="ECO:0000313" key="2">
    <source>
        <dbReference type="Proteomes" id="UP000014680"/>
    </source>
</evidence>
<dbReference type="RefSeq" id="XP_004183416.1">
    <property type="nucleotide sequence ID" value="XM_004183368.1"/>
</dbReference>
<accession>A0A0A1TUX4</accession>
<protein>
    <submittedName>
        <fullName evidence="1">Uncharacterized protein</fullName>
    </submittedName>
</protein>
<sequence>MYSNKGEQCLVKEYYEQFRTELPSSLILQNMIDSNKIGSFNIIIFPLFVVPYYRYKKTKKSLENVLAQFNLYNSAFFNERDKQTKSLNFSIRVFSLTCRLIDCLKILINCAEGFCLAIDDPILKANKHKLDVHLSTYSLDILYLMPFENITATVNTIVDYLEKCATCYLFFVTKRQLENIQTDFQSSKKEVLYSLKIIYVVVFIMDEIMHLDNVVFTKSVIKSLDRFYFETKNNFKKNKLEIEEFTRTIKNFMNCFYERTKIQLKMMVLACQMIKENVCVEESQVLLLQTYYTIRDQFFVSSNEKVQHPLSSFYVYSAATKTFILGLKSFENIREKYVVADKIQTSIIGGIHHQFYFTTSFLKILISECKDFRQFLLNPNDMDTLVLFGAVKNFIERKILDIENQEKTYMKCTDWMFAKMSMCCLDAFKHFIVEKVKKTELKKCLQIVEKKMLFDNLLVVFHDILSAGFQHIKNALDLTDKTFRSHLVKLIGMVETNQYLDIEELIHKVPIEMQLTSKDINNINTFSMMFYDKEVLSTNSNVFLCNVLSFSDLKKIKTDICLLPKNKKDVNIRAFVFLMALIRSSKIDPQISPIFMYSRVMSLYVFLERITTTKTIEILWRQLFFVFFVEDGNLIRKGKVRHVQNEDPQLVSLLDNMEKTLVSQIFEMRLEVFKTDYLYSLSNLYFSLTEDIKCPEKIILNKHIASYYAHIMSKVLTKVSTENEFLDIERRLLETNLESENVAQICILTCKIYVKLFECIEMLKLNMKTLSRTKRDFLSDFSYKNQMVQQLKTDLLLFNFLACSFFSTLKDTNLSVLTSMIKVHLRTVVKMVDSCHSCYFPEEADSNRFIPK</sequence>
<dbReference type="Proteomes" id="UP000014680">
    <property type="component" value="Unassembled WGS sequence"/>
</dbReference>